<name>A0A8K0KI99_LADFU</name>
<proteinExistence type="predicted"/>
<evidence type="ECO:0000313" key="2">
    <source>
        <dbReference type="Proteomes" id="UP000792457"/>
    </source>
</evidence>
<comment type="caution">
    <text evidence="1">The sequence shown here is derived from an EMBL/GenBank/DDBJ whole genome shotgun (WGS) entry which is preliminary data.</text>
</comment>
<sequence>MSKTKTCHNLDDADSIISRVEDSLSPKILKAKKEELQRMAPSKTKELNVEAIQHRILLSIKDEIHQLVDSELKRLWKLVEEQERRLDDALEQYSH</sequence>
<reference evidence="1" key="2">
    <citation type="submission" date="2017-10" db="EMBL/GenBank/DDBJ databases">
        <title>Ladona fulva Genome sequencing and assembly.</title>
        <authorList>
            <person name="Murali S."/>
            <person name="Richards S."/>
            <person name="Bandaranaike D."/>
            <person name="Bellair M."/>
            <person name="Blankenburg K."/>
            <person name="Chao H."/>
            <person name="Dinh H."/>
            <person name="Doddapaneni H."/>
            <person name="Dugan-Rocha S."/>
            <person name="Elkadiri S."/>
            <person name="Gnanaolivu R."/>
            <person name="Hernandez B."/>
            <person name="Skinner E."/>
            <person name="Javaid M."/>
            <person name="Lee S."/>
            <person name="Li M."/>
            <person name="Ming W."/>
            <person name="Munidasa M."/>
            <person name="Muniz J."/>
            <person name="Nguyen L."/>
            <person name="Hughes D."/>
            <person name="Osuji N."/>
            <person name="Pu L.-L."/>
            <person name="Puazo M."/>
            <person name="Qu C."/>
            <person name="Quiroz J."/>
            <person name="Raj R."/>
            <person name="Weissenberger G."/>
            <person name="Xin Y."/>
            <person name="Zou X."/>
            <person name="Han Y."/>
            <person name="Worley K."/>
            <person name="Muzny D."/>
            <person name="Gibbs R."/>
        </authorList>
    </citation>
    <scope>NUCLEOTIDE SEQUENCE</scope>
    <source>
        <strain evidence="1">Sampled in the wild</strain>
    </source>
</reference>
<dbReference type="AlphaFoldDB" id="A0A8K0KI99"/>
<dbReference type="EMBL" id="KZ308918">
    <property type="protein sequence ID" value="KAG8235517.1"/>
    <property type="molecule type" value="Genomic_DNA"/>
</dbReference>
<organism evidence="1 2">
    <name type="scientific">Ladona fulva</name>
    <name type="common">Scarce chaser dragonfly</name>
    <name type="synonym">Libellula fulva</name>
    <dbReference type="NCBI Taxonomy" id="123851"/>
    <lineage>
        <taxon>Eukaryota</taxon>
        <taxon>Metazoa</taxon>
        <taxon>Ecdysozoa</taxon>
        <taxon>Arthropoda</taxon>
        <taxon>Hexapoda</taxon>
        <taxon>Insecta</taxon>
        <taxon>Pterygota</taxon>
        <taxon>Palaeoptera</taxon>
        <taxon>Odonata</taxon>
        <taxon>Epiprocta</taxon>
        <taxon>Anisoptera</taxon>
        <taxon>Libelluloidea</taxon>
        <taxon>Libellulidae</taxon>
        <taxon>Ladona</taxon>
    </lineage>
</organism>
<dbReference type="Proteomes" id="UP000792457">
    <property type="component" value="Unassembled WGS sequence"/>
</dbReference>
<keyword evidence="2" id="KW-1185">Reference proteome</keyword>
<evidence type="ECO:0000313" key="1">
    <source>
        <dbReference type="EMBL" id="KAG8235517.1"/>
    </source>
</evidence>
<reference evidence="1" key="1">
    <citation type="submission" date="2013-04" db="EMBL/GenBank/DDBJ databases">
        <authorList>
            <person name="Qu J."/>
            <person name="Murali S.C."/>
            <person name="Bandaranaike D."/>
            <person name="Bellair M."/>
            <person name="Blankenburg K."/>
            <person name="Chao H."/>
            <person name="Dinh H."/>
            <person name="Doddapaneni H."/>
            <person name="Downs B."/>
            <person name="Dugan-Rocha S."/>
            <person name="Elkadiri S."/>
            <person name="Gnanaolivu R.D."/>
            <person name="Hernandez B."/>
            <person name="Javaid M."/>
            <person name="Jayaseelan J.C."/>
            <person name="Lee S."/>
            <person name="Li M."/>
            <person name="Ming W."/>
            <person name="Munidasa M."/>
            <person name="Muniz J."/>
            <person name="Nguyen L."/>
            <person name="Ongeri F."/>
            <person name="Osuji N."/>
            <person name="Pu L.-L."/>
            <person name="Puazo M."/>
            <person name="Qu C."/>
            <person name="Quiroz J."/>
            <person name="Raj R."/>
            <person name="Weissenberger G."/>
            <person name="Xin Y."/>
            <person name="Zou X."/>
            <person name="Han Y."/>
            <person name="Richards S."/>
            <person name="Worley K."/>
            <person name="Muzny D."/>
            <person name="Gibbs R."/>
        </authorList>
    </citation>
    <scope>NUCLEOTIDE SEQUENCE</scope>
    <source>
        <strain evidence="1">Sampled in the wild</strain>
    </source>
</reference>
<gene>
    <name evidence="1" type="ORF">J437_LFUL015751</name>
</gene>
<protein>
    <submittedName>
        <fullName evidence="1">Uncharacterized protein</fullName>
    </submittedName>
</protein>
<accession>A0A8K0KI99</accession>